<dbReference type="EMBL" id="JBHSFQ010000025">
    <property type="protein sequence ID" value="MFC4564521.1"/>
    <property type="molecule type" value="Genomic_DNA"/>
</dbReference>
<gene>
    <name evidence="1" type="ORF">ACFO4E_21910</name>
</gene>
<sequence>MADRSAPNTRLIRLQREAGLSGEELARKVNAAGREMGVPLRYGRASVSQWRSGTRPRPPVPDLIAEVLSRSLGRSITVADAGFTEGPGTVPSQEDALDAVARLDRLSASIDRGPEYVFTLHGLAAPPWRPGAAPPASRRRPYPMMRVGRSELDAAEAMLDVFSAAEALHGASRVAPFLQEYLHRPMALWLRCPSSTDTRRRLLRTAARLAYLGGFAYFDLEEHGLAQRFYRVSLLFAAEADDAWGYAVTLRAMSVQAFSLGHHGPALDLSAAAVDTAPRATDHVSKAFLRGQLAVTRARQGDRESAIGCLRSAERHMESATSRPGPPAYHWAALAHQRAVVRDLLGDRRGATQDFVNAVRWRPSSERRSTALLYARLAEHQLSGGELEPAAVNWHRFLDIYPSIRSGRARTALAVLRARVRPHSAHASGRYLLARATELWRLPSKAP</sequence>
<comment type="caution">
    <text evidence="1">The sequence shown here is derived from an EMBL/GenBank/DDBJ whole genome shotgun (WGS) entry which is preliminary data.</text>
</comment>
<evidence type="ECO:0008006" key="3">
    <source>
        <dbReference type="Google" id="ProtNLM"/>
    </source>
</evidence>
<proteinExistence type="predicted"/>
<evidence type="ECO:0000313" key="1">
    <source>
        <dbReference type="EMBL" id="MFC4564521.1"/>
    </source>
</evidence>
<dbReference type="InterPro" id="IPR011990">
    <property type="entry name" value="TPR-like_helical_dom_sf"/>
</dbReference>
<dbReference type="RefSeq" id="WP_378577710.1">
    <property type="nucleotide sequence ID" value="NZ_JBHSFQ010000025.1"/>
</dbReference>
<protein>
    <recommendedName>
        <fullName evidence="3">Transcriptional regulator</fullName>
    </recommendedName>
</protein>
<dbReference type="Proteomes" id="UP001595923">
    <property type="component" value="Unassembled WGS sequence"/>
</dbReference>
<dbReference type="SUPFAM" id="SSF48452">
    <property type="entry name" value="TPR-like"/>
    <property type="match status" value="1"/>
</dbReference>
<organism evidence="1 2">
    <name type="scientific">Nocardiopsis mangrovi</name>
    <dbReference type="NCBI Taxonomy" id="1179818"/>
    <lineage>
        <taxon>Bacteria</taxon>
        <taxon>Bacillati</taxon>
        <taxon>Actinomycetota</taxon>
        <taxon>Actinomycetes</taxon>
        <taxon>Streptosporangiales</taxon>
        <taxon>Nocardiopsidaceae</taxon>
        <taxon>Nocardiopsis</taxon>
    </lineage>
</organism>
<accession>A0ABV9E0A9</accession>
<name>A0ABV9E0A9_9ACTN</name>
<keyword evidence="2" id="KW-1185">Reference proteome</keyword>
<dbReference type="Gene3D" id="1.25.40.10">
    <property type="entry name" value="Tetratricopeptide repeat domain"/>
    <property type="match status" value="1"/>
</dbReference>
<evidence type="ECO:0000313" key="2">
    <source>
        <dbReference type="Proteomes" id="UP001595923"/>
    </source>
</evidence>
<reference evidence="2" key="1">
    <citation type="journal article" date="2019" name="Int. J. Syst. Evol. Microbiol.">
        <title>The Global Catalogue of Microorganisms (GCM) 10K type strain sequencing project: providing services to taxonomists for standard genome sequencing and annotation.</title>
        <authorList>
            <consortium name="The Broad Institute Genomics Platform"/>
            <consortium name="The Broad Institute Genome Sequencing Center for Infectious Disease"/>
            <person name="Wu L."/>
            <person name="Ma J."/>
        </authorList>
    </citation>
    <scope>NUCLEOTIDE SEQUENCE [LARGE SCALE GENOMIC DNA]</scope>
    <source>
        <strain evidence="2">XZYJ18</strain>
    </source>
</reference>